<proteinExistence type="predicted"/>
<dbReference type="GO" id="GO:0032153">
    <property type="term" value="C:cell division site"/>
    <property type="evidence" value="ECO:0007669"/>
    <property type="project" value="TreeGrafter"/>
</dbReference>
<dbReference type="InterPro" id="IPR001932">
    <property type="entry name" value="PPM-type_phosphatase-like_dom"/>
</dbReference>
<evidence type="ECO:0000256" key="3">
    <source>
        <dbReference type="ARBA" id="ARBA00013081"/>
    </source>
</evidence>
<evidence type="ECO:0000256" key="11">
    <source>
        <dbReference type="ARBA" id="ARBA00023211"/>
    </source>
</evidence>
<dbReference type="PANTHER" id="PTHR30474:SF3">
    <property type="entry name" value="PEPTIDOGLYCAN GLYCOSYLTRANSFERASE RODA"/>
    <property type="match status" value="1"/>
</dbReference>
<dbReference type="SMART" id="SM00331">
    <property type="entry name" value="PP2C_SIG"/>
    <property type="match status" value="1"/>
</dbReference>
<dbReference type="GO" id="GO:0008360">
    <property type="term" value="P:regulation of cell shape"/>
    <property type="evidence" value="ECO:0007669"/>
    <property type="project" value="UniProtKB-KW"/>
</dbReference>
<keyword evidence="9 18" id="KW-1133">Transmembrane helix</keyword>
<comment type="catalytic activity">
    <reaction evidence="13">
        <text>O-phospho-L-threonyl-[protein] + H2O = L-threonyl-[protein] + phosphate</text>
        <dbReference type="Rhea" id="RHEA:47004"/>
        <dbReference type="Rhea" id="RHEA-COMP:11060"/>
        <dbReference type="Rhea" id="RHEA-COMP:11605"/>
        <dbReference type="ChEBI" id="CHEBI:15377"/>
        <dbReference type="ChEBI" id="CHEBI:30013"/>
        <dbReference type="ChEBI" id="CHEBI:43474"/>
        <dbReference type="ChEBI" id="CHEBI:61977"/>
        <dbReference type="EC" id="3.1.3.16"/>
    </reaction>
</comment>
<keyword evidence="7" id="KW-0904">Protein phosphatase</keyword>
<comment type="subcellular location">
    <subcellularLocation>
        <location evidence="2">Membrane</location>
        <topology evidence="2">Multi-pass membrane protein</topology>
    </subcellularLocation>
</comment>
<dbReference type="GO" id="GO:0046872">
    <property type="term" value="F:metal ion binding"/>
    <property type="evidence" value="ECO:0007669"/>
    <property type="project" value="UniProtKB-KW"/>
</dbReference>
<feature type="transmembrane region" description="Helical" evidence="18">
    <location>
        <begin position="298"/>
        <end position="320"/>
    </location>
</feature>
<evidence type="ECO:0000256" key="5">
    <source>
        <dbReference type="ARBA" id="ARBA00022723"/>
    </source>
</evidence>
<feature type="transmembrane region" description="Helical" evidence="18">
    <location>
        <begin position="726"/>
        <end position="746"/>
    </location>
</feature>
<dbReference type="GO" id="GO:0015648">
    <property type="term" value="F:lipid-linked peptidoglycan transporter activity"/>
    <property type="evidence" value="ECO:0007669"/>
    <property type="project" value="TreeGrafter"/>
</dbReference>
<dbReference type="AlphaFoldDB" id="A0A0E4CL18"/>
<protein>
    <recommendedName>
        <fullName evidence="14">Serine/threonine protein phosphatase PstP</fullName>
        <ecNumber evidence="3">3.1.3.16</ecNumber>
    </recommendedName>
    <alternativeName>
        <fullName evidence="16">Mycobacterial Ser/Thr phosphatase</fullName>
    </alternativeName>
    <alternativeName>
        <fullName evidence="15">PP2C-family Ser/Thr phosphatase</fullName>
    </alternativeName>
</protein>
<evidence type="ECO:0000256" key="9">
    <source>
        <dbReference type="ARBA" id="ARBA00022989"/>
    </source>
</evidence>
<evidence type="ECO:0000256" key="7">
    <source>
        <dbReference type="ARBA" id="ARBA00022912"/>
    </source>
</evidence>
<feature type="transmembrane region" description="Helical" evidence="18">
    <location>
        <begin position="877"/>
        <end position="896"/>
    </location>
</feature>
<feature type="transmembrane region" description="Helical" evidence="18">
    <location>
        <begin position="602"/>
        <end position="621"/>
    </location>
</feature>
<dbReference type="Pfam" id="PF13672">
    <property type="entry name" value="PP2C_2"/>
    <property type="match status" value="1"/>
</dbReference>
<dbReference type="SUPFAM" id="SSF81606">
    <property type="entry name" value="PP2C-like"/>
    <property type="match status" value="1"/>
</dbReference>
<gene>
    <name evidence="20" type="ORF">BN1232_00196</name>
</gene>
<feature type="transmembrane region" description="Helical" evidence="18">
    <location>
        <begin position="534"/>
        <end position="552"/>
    </location>
</feature>
<evidence type="ECO:0000256" key="8">
    <source>
        <dbReference type="ARBA" id="ARBA00022960"/>
    </source>
</evidence>
<dbReference type="GO" id="GO:0005886">
    <property type="term" value="C:plasma membrane"/>
    <property type="evidence" value="ECO:0007669"/>
    <property type="project" value="TreeGrafter"/>
</dbReference>
<comment type="cofactor">
    <cofactor evidence="1">
        <name>Mn(2+)</name>
        <dbReference type="ChEBI" id="CHEBI:29035"/>
    </cofactor>
</comment>
<dbReference type="FunFam" id="3.60.40.10:FF:000002">
    <property type="entry name" value="Serine/threonine phosphatase stp"/>
    <property type="match status" value="1"/>
</dbReference>
<evidence type="ECO:0000256" key="18">
    <source>
        <dbReference type="SAM" id="Phobius"/>
    </source>
</evidence>
<evidence type="ECO:0000256" key="12">
    <source>
        <dbReference type="ARBA" id="ARBA00047761"/>
    </source>
</evidence>
<name>A0A0E4CL18_MYCLN</name>
<dbReference type="EMBL" id="CTEE01000001">
    <property type="protein sequence ID" value="CQD02675.1"/>
    <property type="molecule type" value="Genomic_DNA"/>
</dbReference>
<dbReference type="EC" id="3.1.3.16" evidence="3"/>
<sequence>MSLVLRYAARSDRGLVRANNEDSVYAGARLLALADGMGGHAAGEVASQLVIAALAHLDDDEPGGDLLAKLDAAVRAGNSAIAAQVEMEPDLEGMGTTLTAILFAGNRLGLVHIGDSRGYLLRDGELAQITKDDTFVQTLVDEGRITKEEAHSHPQRSLIMRALTGHEVEPTLTMREARAGDRYLLCSDGLSDPVSDETIHEALQIPDVAESAYRLIELALRGGGPDNVTVVVADVVDYDYGQTQPILAGAVSGEEDQLTLPNTSAGRASAIGPRKEAAKRVVPQEEPAPRPRFAWRRMFIVVTLVVLLALTGLAIGRAIIRSNYYVAEYNGMVSIMKGIQGSLLGMSLQEPYLVGCLNARNDLSIISFSQSGGHLDCRLMQLQDLRPAARAQVLAGLPAGSLDEAESQLKELSANNLLPPCPPPRATSPPGSPFPDGDYAPATPTSAGHRLPGGCMTTQVQPPVTVTPPLRTRRNSEFLLLCFAAVITVAALLIVDANQERGLRWGVASYGLAFLALFGGAHLAIRRFAPYTDPLLLPIVALLNGLGLVMIHRLDLVGSELSGRHHPSATQQMLWTLVSVAAFALVVTFLKDHRQLARYGYIFGLTGLVFLAIPALLPASLSEQNGAKIWIRLPGFSIQPAEFSKILLLIFFSAVLVAKRGLFTSVGKHLMGMTLPRPRDLAPLLAAWVTSIGVMVFEKDLGTSLLLYASFLVVVYLATQRFSWVIIGLVLFAAGSIVAYFIFAHVRTRVQMWWDPFSDPDGSGYQIVQSLFSFATGGIFGTGLGNGQPDTVPAASTDFIIAAFGEELGLVGLAALLMLYTIVIVRGMRTAIATRDSFGKLLAAGLASTLAIQLFIVVGGVTQLIPLTGLTTPWMSYGGSSLLANYVLLAILARISHSARRPLRSRTHDTSPIAAAGTEVIQKV</sequence>
<feature type="transmembrane region" description="Helical" evidence="18">
    <location>
        <begin position="507"/>
        <end position="525"/>
    </location>
</feature>
<evidence type="ECO:0000256" key="10">
    <source>
        <dbReference type="ARBA" id="ARBA00023136"/>
    </source>
</evidence>
<dbReference type="SMART" id="SM00332">
    <property type="entry name" value="PP2Cc"/>
    <property type="match status" value="1"/>
</dbReference>
<feature type="transmembrane region" description="Helical" evidence="18">
    <location>
        <begin position="478"/>
        <end position="495"/>
    </location>
</feature>
<dbReference type="InterPro" id="IPR036457">
    <property type="entry name" value="PPM-type-like_dom_sf"/>
</dbReference>
<keyword evidence="8" id="KW-0133">Cell shape</keyword>
<evidence type="ECO:0000256" key="1">
    <source>
        <dbReference type="ARBA" id="ARBA00001936"/>
    </source>
</evidence>
<feature type="domain" description="PPM-type phosphatase" evidence="19">
    <location>
        <begin position="6"/>
        <end position="235"/>
    </location>
</feature>
<feature type="compositionally biased region" description="Pro residues" evidence="17">
    <location>
        <begin position="419"/>
        <end position="433"/>
    </location>
</feature>
<evidence type="ECO:0000256" key="14">
    <source>
        <dbReference type="ARBA" id="ARBA00071184"/>
    </source>
</evidence>
<feature type="region of interest" description="Disordered" evidence="17">
    <location>
        <begin position="417"/>
        <end position="446"/>
    </location>
</feature>
<dbReference type="InterPro" id="IPR001182">
    <property type="entry name" value="FtsW/RodA"/>
</dbReference>
<comment type="catalytic activity">
    <reaction evidence="12">
        <text>O-phospho-L-seryl-[protein] + H2O = L-seryl-[protein] + phosphate</text>
        <dbReference type="Rhea" id="RHEA:20629"/>
        <dbReference type="Rhea" id="RHEA-COMP:9863"/>
        <dbReference type="Rhea" id="RHEA-COMP:11604"/>
        <dbReference type="ChEBI" id="CHEBI:15377"/>
        <dbReference type="ChEBI" id="CHEBI:29999"/>
        <dbReference type="ChEBI" id="CHEBI:43474"/>
        <dbReference type="ChEBI" id="CHEBI:83421"/>
        <dbReference type="EC" id="3.1.3.16"/>
    </reaction>
</comment>
<feature type="transmembrane region" description="Helical" evidence="18">
    <location>
        <begin position="799"/>
        <end position="820"/>
    </location>
</feature>
<evidence type="ECO:0000256" key="6">
    <source>
        <dbReference type="ARBA" id="ARBA00022801"/>
    </source>
</evidence>
<dbReference type="Proteomes" id="UP000199251">
    <property type="component" value="Unassembled WGS sequence"/>
</dbReference>
<feature type="transmembrane region" description="Helical" evidence="18">
    <location>
        <begin position="703"/>
        <end position="719"/>
    </location>
</feature>
<keyword evidence="10 18" id="KW-0472">Membrane</keyword>
<keyword evidence="11" id="KW-0464">Manganese</keyword>
<keyword evidence="5" id="KW-0479">Metal-binding</keyword>
<evidence type="ECO:0000259" key="19">
    <source>
        <dbReference type="PROSITE" id="PS51746"/>
    </source>
</evidence>
<dbReference type="Gene3D" id="3.60.40.10">
    <property type="entry name" value="PPM-type phosphatase domain"/>
    <property type="match status" value="1"/>
</dbReference>
<dbReference type="CDD" id="cd00143">
    <property type="entry name" value="PP2Cc"/>
    <property type="match status" value="1"/>
</dbReference>
<evidence type="ECO:0000256" key="16">
    <source>
        <dbReference type="ARBA" id="ARBA00079123"/>
    </source>
</evidence>
<reference evidence="20 21" key="1">
    <citation type="submission" date="2015-03" db="EMBL/GenBank/DDBJ databases">
        <authorList>
            <person name="Urmite Genomes"/>
        </authorList>
    </citation>
    <scope>NUCLEOTIDE SEQUENCE [LARGE SCALE GENOMIC DNA]</scope>
    <source>
        <strain evidence="20 21">CSUR P1491</strain>
    </source>
</reference>
<evidence type="ECO:0000313" key="21">
    <source>
        <dbReference type="Proteomes" id="UP000199251"/>
    </source>
</evidence>
<dbReference type="PROSITE" id="PS51746">
    <property type="entry name" value="PPM_2"/>
    <property type="match status" value="1"/>
</dbReference>
<evidence type="ECO:0000256" key="13">
    <source>
        <dbReference type="ARBA" id="ARBA00048336"/>
    </source>
</evidence>
<dbReference type="STRING" id="141349.BN1232_00196"/>
<dbReference type="GO" id="GO:0004722">
    <property type="term" value="F:protein serine/threonine phosphatase activity"/>
    <property type="evidence" value="ECO:0007669"/>
    <property type="project" value="UniProtKB-EC"/>
</dbReference>
<dbReference type="GO" id="GO:0051301">
    <property type="term" value="P:cell division"/>
    <property type="evidence" value="ECO:0007669"/>
    <property type="project" value="InterPro"/>
</dbReference>
<evidence type="ECO:0000256" key="17">
    <source>
        <dbReference type="SAM" id="MobiDB-lite"/>
    </source>
</evidence>
<keyword evidence="6" id="KW-0378">Hydrolase</keyword>
<evidence type="ECO:0000256" key="2">
    <source>
        <dbReference type="ARBA" id="ARBA00004141"/>
    </source>
</evidence>
<evidence type="ECO:0000313" key="20">
    <source>
        <dbReference type="EMBL" id="CQD02675.1"/>
    </source>
</evidence>
<feature type="transmembrane region" description="Helical" evidence="18">
    <location>
        <begin position="572"/>
        <end position="590"/>
    </location>
</feature>
<dbReference type="PANTHER" id="PTHR30474">
    <property type="entry name" value="CELL CYCLE PROTEIN"/>
    <property type="match status" value="1"/>
</dbReference>
<evidence type="ECO:0000256" key="15">
    <source>
        <dbReference type="ARBA" id="ARBA00077741"/>
    </source>
</evidence>
<evidence type="ECO:0000256" key="4">
    <source>
        <dbReference type="ARBA" id="ARBA00022692"/>
    </source>
</evidence>
<dbReference type="Pfam" id="PF01098">
    <property type="entry name" value="FTSW_RODA_SPOVE"/>
    <property type="match status" value="1"/>
</dbReference>
<feature type="transmembrane region" description="Helical" evidence="18">
    <location>
        <begin position="641"/>
        <end position="659"/>
    </location>
</feature>
<organism evidence="20 21">
    <name type="scientific">Mycobacterium lentiflavum</name>
    <dbReference type="NCBI Taxonomy" id="141349"/>
    <lineage>
        <taxon>Bacteria</taxon>
        <taxon>Bacillati</taxon>
        <taxon>Actinomycetota</taxon>
        <taxon>Actinomycetes</taxon>
        <taxon>Mycobacteriales</taxon>
        <taxon>Mycobacteriaceae</taxon>
        <taxon>Mycobacterium</taxon>
        <taxon>Mycobacterium simiae complex</taxon>
    </lineage>
</organism>
<accession>A0A0E4CL18</accession>
<feature type="transmembrane region" description="Helical" evidence="18">
    <location>
        <begin position="841"/>
        <end position="865"/>
    </location>
</feature>
<keyword evidence="4 18" id="KW-0812">Transmembrane</keyword>